<dbReference type="Proteomes" id="UP000092668">
    <property type="component" value="Unassembled WGS sequence"/>
</dbReference>
<reference evidence="2 3" key="1">
    <citation type="submission" date="2015-06" db="EMBL/GenBank/DDBJ databases">
        <title>Genome sequence of Mycobacterium kumamotonense strain Roo.</title>
        <authorList>
            <person name="Greninger A.L."/>
            <person name="Cunningham G."/>
            <person name="Miller S."/>
        </authorList>
    </citation>
    <scope>NUCLEOTIDE SEQUENCE [LARGE SCALE GENOMIC DNA]</scope>
    <source>
        <strain evidence="2 3">Roo</strain>
    </source>
</reference>
<feature type="compositionally biased region" description="Low complexity" evidence="1">
    <location>
        <begin position="261"/>
        <end position="279"/>
    </location>
</feature>
<keyword evidence="3" id="KW-1185">Reference proteome</keyword>
<accession>A0A1B8SL55</accession>
<feature type="region of interest" description="Disordered" evidence="1">
    <location>
        <begin position="254"/>
        <end position="317"/>
    </location>
</feature>
<dbReference type="OrthoDB" id="9822198at2"/>
<dbReference type="RefSeq" id="WP_065286768.1">
    <property type="nucleotide sequence ID" value="NZ_LFOE01000001.1"/>
</dbReference>
<dbReference type="AlphaFoldDB" id="A0A1B8SL55"/>
<evidence type="ECO:0000313" key="2">
    <source>
        <dbReference type="EMBL" id="OBY33496.1"/>
    </source>
</evidence>
<evidence type="ECO:0000256" key="1">
    <source>
        <dbReference type="SAM" id="MobiDB-lite"/>
    </source>
</evidence>
<dbReference type="EMBL" id="LFOE01000001">
    <property type="protein sequence ID" value="OBY33496.1"/>
    <property type="molecule type" value="Genomic_DNA"/>
</dbReference>
<sequence>MQSGFAHLKQTIDDAKNRGDFSGGSLGYLSWKDKDRKIVRFLTDDPIIADFHEFIVTNDGKTKSFIIDPDKGDFVTKYATPSPEVGGGLGWRMDYRTKQPSEHKPVKKGVVVAVERQLVPRQGGGFDVVDLIEDIDFKGESFKSRNFGLITQGLKNFWNSLIGYHGLYGTICDRDYSIERVGADKHTEYRIVPVDPVDELRDLKVVQEFYGYGREWNDDDPERFLFCPQTLHEWADYHSSEERAKFWLLPKADEPPVNGNPADAPAFAQSSPSAPAFSDTSTPDEAQAAPQVAPPTGTDFASLRAKLMPHAPQAQKA</sequence>
<protein>
    <submittedName>
        <fullName evidence="2">Uncharacterized protein</fullName>
    </submittedName>
</protein>
<name>A0A1B8SL55_9MYCO</name>
<gene>
    <name evidence="2" type="ORF">ACT18_00695</name>
</gene>
<proteinExistence type="predicted"/>
<evidence type="ECO:0000313" key="3">
    <source>
        <dbReference type="Proteomes" id="UP000092668"/>
    </source>
</evidence>
<organism evidence="2 3">
    <name type="scientific">Mycolicibacter kumamotonensis</name>
    <dbReference type="NCBI Taxonomy" id="354243"/>
    <lineage>
        <taxon>Bacteria</taxon>
        <taxon>Bacillati</taxon>
        <taxon>Actinomycetota</taxon>
        <taxon>Actinomycetes</taxon>
        <taxon>Mycobacteriales</taxon>
        <taxon>Mycobacteriaceae</taxon>
        <taxon>Mycolicibacter</taxon>
    </lineage>
</organism>
<comment type="caution">
    <text evidence="2">The sequence shown here is derived from an EMBL/GenBank/DDBJ whole genome shotgun (WGS) entry which is preliminary data.</text>
</comment>